<keyword evidence="5" id="KW-0238">DNA-binding</keyword>
<organism evidence="9 10">
    <name type="scientific">Clydaea vesicula</name>
    <dbReference type="NCBI Taxonomy" id="447962"/>
    <lineage>
        <taxon>Eukaryota</taxon>
        <taxon>Fungi</taxon>
        <taxon>Fungi incertae sedis</taxon>
        <taxon>Chytridiomycota</taxon>
        <taxon>Chytridiomycota incertae sedis</taxon>
        <taxon>Chytridiomycetes</taxon>
        <taxon>Lobulomycetales</taxon>
        <taxon>Lobulomycetaceae</taxon>
        <taxon>Clydaea</taxon>
    </lineage>
</organism>
<sequence>MLISSKKKGFAKRGTISSVACEDCRTAKRKCDSASPKCSSCVKLKKDCVYRTYARKSKSKKATADSNLTENISVNFTNCTFRNSQINIASNSCIPSFHNHSFNPVNHDVSLDHLFDFSGLFYGPLPNPVELPSFITEIESEDGLVHFLNEQTPSPSISIETQLEISSPDLNEQIAFEYLIFKVNFAAETPVLCFLAFYYEEFVTILKQIELETNIPIQRIDFRIFKLIRPRLSTYVYNLILATGCLKGCSTFLFSVCLNKFSTLEECCVHYLEKAEHALQSLNHEEKYNINALQAYINIVSLNLYFGKSKEASQFLTQEFNWDSPYLEKNQLQIVHEKDVYPRCKVWGKLIEISSYLTPPLLIDETSLLYLCDLQFWLDLGHVYRDFALCSQLHLALQLVFLYRKAVSVNLEYCF</sequence>
<dbReference type="InterPro" id="IPR051615">
    <property type="entry name" value="Transcr_Regulatory_Elem"/>
</dbReference>
<keyword evidence="6" id="KW-0804">Transcription</keyword>
<dbReference type="InterPro" id="IPR036864">
    <property type="entry name" value="Zn2-C6_fun-type_DNA-bd_sf"/>
</dbReference>
<keyword evidence="2" id="KW-0479">Metal-binding</keyword>
<evidence type="ECO:0000256" key="1">
    <source>
        <dbReference type="ARBA" id="ARBA00004123"/>
    </source>
</evidence>
<evidence type="ECO:0000313" key="10">
    <source>
        <dbReference type="Proteomes" id="UP001211065"/>
    </source>
</evidence>
<dbReference type="Gene3D" id="4.10.240.10">
    <property type="entry name" value="Zn(2)-C6 fungal-type DNA-binding domain"/>
    <property type="match status" value="1"/>
</dbReference>
<dbReference type="GO" id="GO:0005634">
    <property type="term" value="C:nucleus"/>
    <property type="evidence" value="ECO:0007669"/>
    <property type="project" value="UniProtKB-SubCell"/>
</dbReference>
<evidence type="ECO:0000259" key="8">
    <source>
        <dbReference type="PROSITE" id="PS50048"/>
    </source>
</evidence>
<gene>
    <name evidence="9" type="ORF">HK099_003766</name>
</gene>
<dbReference type="SUPFAM" id="SSF57701">
    <property type="entry name" value="Zn2/Cys6 DNA-binding domain"/>
    <property type="match status" value="1"/>
</dbReference>
<comment type="caution">
    <text evidence="9">The sequence shown here is derived from an EMBL/GenBank/DDBJ whole genome shotgun (WGS) entry which is preliminary data.</text>
</comment>
<dbReference type="GO" id="GO:0003677">
    <property type="term" value="F:DNA binding"/>
    <property type="evidence" value="ECO:0007669"/>
    <property type="project" value="UniProtKB-KW"/>
</dbReference>
<keyword evidence="4" id="KW-0805">Transcription regulation</keyword>
<evidence type="ECO:0000256" key="4">
    <source>
        <dbReference type="ARBA" id="ARBA00023015"/>
    </source>
</evidence>
<evidence type="ECO:0000256" key="7">
    <source>
        <dbReference type="ARBA" id="ARBA00023242"/>
    </source>
</evidence>
<dbReference type="AlphaFoldDB" id="A0AAD5U1M2"/>
<name>A0AAD5U1M2_9FUNG</name>
<evidence type="ECO:0000256" key="3">
    <source>
        <dbReference type="ARBA" id="ARBA00022833"/>
    </source>
</evidence>
<dbReference type="PROSITE" id="PS00463">
    <property type="entry name" value="ZN2_CY6_FUNGAL_1"/>
    <property type="match status" value="1"/>
</dbReference>
<dbReference type="InterPro" id="IPR001138">
    <property type="entry name" value="Zn2Cys6_DnaBD"/>
</dbReference>
<evidence type="ECO:0000256" key="5">
    <source>
        <dbReference type="ARBA" id="ARBA00023125"/>
    </source>
</evidence>
<dbReference type="GO" id="GO:0008270">
    <property type="term" value="F:zinc ion binding"/>
    <property type="evidence" value="ECO:0007669"/>
    <property type="project" value="InterPro"/>
</dbReference>
<comment type="subcellular location">
    <subcellularLocation>
        <location evidence="1">Nucleus</location>
    </subcellularLocation>
</comment>
<proteinExistence type="predicted"/>
<accession>A0AAD5U1M2</accession>
<evidence type="ECO:0000313" key="9">
    <source>
        <dbReference type="EMBL" id="KAJ3221119.1"/>
    </source>
</evidence>
<protein>
    <recommendedName>
        <fullName evidence="8">Zn(2)-C6 fungal-type domain-containing protein</fullName>
    </recommendedName>
</protein>
<reference evidence="9" key="1">
    <citation type="submission" date="2020-05" db="EMBL/GenBank/DDBJ databases">
        <title>Phylogenomic resolution of chytrid fungi.</title>
        <authorList>
            <person name="Stajich J.E."/>
            <person name="Amses K."/>
            <person name="Simmons R."/>
            <person name="Seto K."/>
            <person name="Myers J."/>
            <person name="Bonds A."/>
            <person name="Quandt C.A."/>
            <person name="Barry K."/>
            <person name="Liu P."/>
            <person name="Grigoriev I."/>
            <person name="Longcore J.E."/>
            <person name="James T.Y."/>
        </authorList>
    </citation>
    <scope>NUCLEOTIDE SEQUENCE</scope>
    <source>
        <strain evidence="9">JEL0476</strain>
    </source>
</reference>
<dbReference type="GO" id="GO:0000981">
    <property type="term" value="F:DNA-binding transcription factor activity, RNA polymerase II-specific"/>
    <property type="evidence" value="ECO:0007669"/>
    <property type="project" value="InterPro"/>
</dbReference>
<feature type="domain" description="Zn(2)-C6 fungal-type" evidence="8">
    <location>
        <begin position="20"/>
        <end position="50"/>
    </location>
</feature>
<dbReference type="PROSITE" id="PS50048">
    <property type="entry name" value="ZN2_CY6_FUNGAL_2"/>
    <property type="match status" value="1"/>
</dbReference>
<dbReference type="PANTHER" id="PTHR31313:SF81">
    <property type="entry name" value="TY1 ENHANCER ACTIVATOR"/>
    <property type="match status" value="1"/>
</dbReference>
<keyword evidence="7" id="KW-0539">Nucleus</keyword>
<keyword evidence="3" id="KW-0862">Zinc</keyword>
<dbReference type="PANTHER" id="PTHR31313">
    <property type="entry name" value="TY1 ENHANCER ACTIVATOR"/>
    <property type="match status" value="1"/>
</dbReference>
<dbReference type="Proteomes" id="UP001211065">
    <property type="component" value="Unassembled WGS sequence"/>
</dbReference>
<dbReference type="Pfam" id="PF00172">
    <property type="entry name" value="Zn_clus"/>
    <property type="match status" value="1"/>
</dbReference>
<dbReference type="CDD" id="cd00067">
    <property type="entry name" value="GAL4"/>
    <property type="match status" value="1"/>
</dbReference>
<evidence type="ECO:0000256" key="2">
    <source>
        <dbReference type="ARBA" id="ARBA00022723"/>
    </source>
</evidence>
<dbReference type="SMART" id="SM00066">
    <property type="entry name" value="GAL4"/>
    <property type="match status" value="1"/>
</dbReference>
<evidence type="ECO:0000256" key="6">
    <source>
        <dbReference type="ARBA" id="ARBA00023163"/>
    </source>
</evidence>
<dbReference type="EMBL" id="JADGJW010000250">
    <property type="protein sequence ID" value="KAJ3221119.1"/>
    <property type="molecule type" value="Genomic_DNA"/>
</dbReference>
<keyword evidence="10" id="KW-1185">Reference proteome</keyword>